<name>A0A5Q2N4E2_9FIRM</name>
<dbReference type="AlphaFoldDB" id="A0A5Q2N4E2"/>
<dbReference type="GO" id="GO:0051604">
    <property type="term" value="P:protein maturation"/>
    <property type="evidence" value="ECO:0007669"/>
    <property type="project" value="InterPro"/>
</dbReference>
<keyword evidence="3" id="KW-0862">Zinc</keyword>
<dbReference type="GO" id="GO:0016151">
    <property type="term" value="F:nickel cation binding"/>
    <property type="evidence" value="ECO:0007669"/>
    <property type="project" value="InterPro"/>
</dbReference>
<dbReference type="EMBL" id="CP045875">
    <property type="protein sequence ID" value="QGG48466.1"/>
    <property type="molecule type" value="Genomic_DNA"/>
</dbReference>
<dbReference type="RefSeq" id="WP_153725638.1">
    <property type="nucleotide sequence ID" value="NZ_CP045875.1"/>
</dbReference>
<dbReference type="OrthoDB" id="9800361at2"/>
<keyword evidence="2" id="KW-0479">Metal-binding</keyword>
<dbReference type="Gene3D" id="3.30.2320.80">
    <property type="match status" value="1"/>
</dbReference>
<accession>A0A5Q2N4E2</accession>
<reference evidence="5" key="1">
    <citation type="submission" date="2019-11" db="EMBL/GenBank/DDBJ databases">
        <title>Genome sequence of Heliorestis convoluta strain HH, an alkaliphilic and minimalistic phototrophic bacterium from a soda lake in Egypt.</title>
        <authorList>
            <person name="Dewey E.D."/>
            <person name="Stokes L.M."/>
            <person name="Burchell B.M."/>
            <person name="Shaffer K.N."/>
            <person name="Huntington A.M."/>
            <person name="Baker J.M."/>
            <person name="Nadendla S."/>
            <person name="Giglio M.G."/>
            <person name="Touchman J.W."/>
            <person name="Blankenship R.E."/>
            <person name="Madigan M.T."/>
            <person name="Sattley W.M."/>
        </authorList>
    </citation>
    <scope>NUCLEOTIDE SEQUENCE [LARGE SCALE GENOMIC DNA]</scope>
    <source>
        <strain evidence="5">HH</strain>
    </source>
</reference>
<dbReference type="PIRSF" id="PIRSF004761">
    <property type="entry name" value="Hydrgn_mat_HypA"/>
    <property type="match status" value="1"/>
</dbReference>
<evidence type="ECO:0000256" key="1">
    <source>
        <dbReference type="ARBA" id="ARBA00022596"/>
    </source>
</evidence>
<proteinExistence type="predicted"/>
<evidence type="ECO:0000256" key="3">
    <source>
        <dbReference type="ARBA" id="ARBA00022833"/>
    </source>
</evidence>
<dbReference type="GO" id="GO:0008270">
    <property type="term" value="F:zinc ion binding"/>
    <property type="evidence" value="ECO:0007669"/>
    <property type="project" value="TreeGrafter"/>
</dbReference>
<evidence type="ECO:0000313" key="5">
    <source>
        <dbReference type="Proteomes" id="UP000366051"/>
    </source>
</evidence>
<dbReference type="Proteomes" id="UP000366051">
    <property type="component" value="Chromosome"/>
</dbReference>
<gene>
    <name evidence="4" type="primary">hypA</name>
    <name evidence="4" type="ORF">FTV88_2368</name>
</gene>
<protein>
    <submittedName>
        <fullName evidence="4">Hydrogenase nickel incorporation protein hypA</fullName>
    </submittedName>
</protein>
<dbReference type="Pfam" id="PF01155">
    <property type="entry name" value="HypA"/>
    <property type="match status" value="1"/>
</dbReference>
<keyword evidence="5" id="KW-1185">Reference proteome</keyword>
<sequence length="112" mass="12538">MALMQSMVSLLQEEAAKNKIQSITKVKMSVGALTHALPDALQFAFSVVKEEPPFSPQALLEIEWIETRAYCNSCTLEFEVQGEQLFTCPQCQSFTVKVIAGRELSIDYFEGE</sequence>
<evidence type="ECO:0000256" key="2">
    <source>
        <dbReference type="ARBA" id="ARBA00022723"/>
    </source>
</evidence>
<evidence type="ECO:0000313" key="4">
    <source>
        <dbReference type="EMBL" id="QGG48466.1"/>
    </source>
</evidence>
<dbReference type="PANTHER" id="PTHR34535:SF3">
    <property type="entry name" value="HYDROGENASE MATURATION FACTOR HYPA"/>
    <property type="match status" value="1"/>
</dbReference>
<dbReference type="PANTHER" id="PTHR34535">
    <property type="entry name" value="HYDROGENASE MATURATION FACTOR HYPA"/>
    <property type="match status" value="1"/>
</dbReference>
<dbReference type="InterPro" id="IPR000688">
    <property type="entry name" value="HypA/HybF"/>
</dbReference>
<dbReference type="KEGG" id="hcv:FTV88_2368"/>
<organism evidence="4 5">
    <name type="scientific">Heliorestis convoluta</name>
    <dbReference type="NCBI Taxonomy" id="356322"/>
    <lineage>
        <taxon>Bacteria</taxon>
        <taxon>Bacillati</taxon>
        <taxon>Bacillota</taxon>
        <taxon>Clostridia</taxon>
        <taxon>Eubacteriales</taxon>
        <taxon>Heliobacteriaceae</taxon>
        <taxon>Heliorestis</taxon>
    </lineage>
</organism>
<keyword evidence="1" id="KW-0533">Nickel</keyword>